<dbReference type="Proteomes" id="UP000887566">
    <property type="component" value="Unplaced"/>
</dbReference>
<accession>A0A914VC80</accession>
<evidence type="ECO:0000313" key="1">
    <source>
        <dbReference type="Proteomes" id="UP000887566"/>
    </source>
</evidence>
<proteinExistence type="predicted"/>
<dbReference type="AlphaFoldDB" id="A0A914VC80"/>
<keyword evidence="1" id="KW-1185">Reference proteome</keyword>
<organism evidence="1 2">
    <name type="scientific">Plectus sambesii</name>
    <dbReference type="NCBI Taxonomy" id="2011161"/>
    <lineage>
        <taxon>Eukaryota</taxon>
        <taxon>Metazoa</taxon>
        <taxon>Ecdysozoa</taxon>
        <taxon>Nematoda</taxon>
        <taxon>Chromadorea</taxon>
        <taxon>Plectida</taxon>
        <taxon>Plectina</taxon>
        <taxon>Plectoidea</taxon>
        <taxon>Plectidae</taxon>
        <taxon>Plectus</taxon>
    </lineage>
</organism>
<dbReference type="WBParaSite" id="PSAMB.scaffold17015size1213.g37114.t1">
    <property type="protein sequence ID" value="PSAMB.scaffold17015size1213.g37114.t1"/>
    <property type="gene ID" value="PSAMB.scaffold17015size1213.g37114"/>
</dbReference>
<name>A0A914VC80_9BILA</name>
<protein>
    <submittedName>
        <fullName evidence="2">Uncharacterized protein</fullName>
    </submittedName>
</protein>
<reference evidence="2" key="1">
    <citation type="submission" date="2022-11" db="UniProtKB">
        <authorList>
            <consortium name="WormBaseParasite"/>
        </authorList>
    </citation>
    <scope>IDENTIFICATION</scope>
</reference>
<sequence length="61" mass="6652">MAEKSASDEGDYGSGGSKQTFLQSWTETLKKALPGSNEKDEKPAVLKEFSLKGVAKFIKKE</sequence>
<evidence type="ECO:0000313" key="2">
    <source>
        <dbReference type="WBParaSite" id="PSAMB.scaffold17015size1213.g37114.t1"/>
    </source>
</evidence>